<proteinExistence type="predicted"/>
<feature type="transmembrane region" description="Helical" evidence="1">
    <location>
        <begin position="104"/>
        <end position="125"/>
    </location>
</feature>
<comment type="caution">
    <text evidence="2">The sequence shown here is derived from an EMBL/GenBank/DDBJ whole genome shotgun (WGS) entry which is preliminary data.</text>
</comment>
<organism evidence="2 3">
    <name type="scientific">Umbelopsis ramanniana AG</name>
    <dbReference type="NCBI Taxonomy" id="1314678"/>
    <lineage>
        <taxon>Eukaryota</taxon>
        <taxon>Fungi</taxon>
        <taxon>Fungi incertae sedis</taxon>
        <taxon>Mucoromycota</taxon>
        <taxon>Mucoromycotina</taxon>
        <taxon>Umbelopsidomycetes</taxon>
        <taxon>Umbelopsidales</taxon>
        <taxon>Umbelopsidaceae</taxon>
        <taxon>Umbelopsis</taxon>
    </lineage>
</organism>
<reference evidence="2" key="1">
    <citation type="submission" date="2021-06" db="EMBL/GenBank/DDBJ databases">
        <authorList>
            <consortium name="DOE Joint Genome Institute"/>
            <person name="Mondo S.J."/>
            <person name="Amses K.R."/>
            <person name="Simmons D.R."/>
            <person name="Longcore J.E."/>
            <person name="Seto K."/>
            <person name="Alves G.H."/>
            <person name="Bonds A.E."/>
            <person name="Quandt C.A."/>
            <person name="Davis W.J."/>
            <person name="Chang Y."/>
            <person name="Letcher P.M."/>
            <person name="Powell M.J."/>
            <person name="Kuo A."/>
            <person name="Labutti K."/>
            <person name="Pangilinan J."/>
            <person name="Andreopoulos W."/>
            <person name="Tritt A."/>
            <person name="Riley R."/>
            <person name="Hundley H."/>
            <person name="Johnson J."/>
            <person name="Lipzen A."/>
            <person name="Barry K."/>
            <person name="Berbee M.L."/>
            <person name="Buchler N.E."/>
            <person name="Grigoriev I.V."/>
            <person name="Spatafora J.W."/>
            <person name="Stajich J.E."/>
            <person name="James T.Y."/>
        </authorList>
    </citation>
    <scope>NUCLEOTIDE SEQUENCE</scope>
    <source>
        <strain evidence="2">AG</strain>
    </source>
</reference>
<keyword evidence="1" id="KW-1133">Transmembrane helix</keyword>
<protein>
    <submittedName>
        <fullName evidence="2">Uncharacterized protein</fullName>
    </submittedName>
</protein>
<dbReference type="AlphaFoldDB" id="A0AAD5E3W1"/>
<dbReference type="EMBL" id="MU621003">
    <property type="protein sequence ID" value="KAI8575065.1"/>
    <property type="molecule type" value="Genomic_DNA"/>
</dbReference>
<dbReference type="RefSeq" id="XP_051440070.1">
    <property type="nucleotide sequence ID" value="XM_051593512.1"/>
</dbReference>
<keyword evidence="1" id="KW-0472">Membrane</keyword>
<dbReference type="GeneID" id="75918854"/>
<keyword evidence="3" id="KW-1185">Reference proteome</keyword>
<dbReference type="Proteomes" id="UP001206595">
    <property type="component" value="Unassembled WGS sequence"/>
</dbReference>
<keyword evidence="1" id="KW-0812">Transmembrane</keyword>
<evidence type="ECO:0000256" key="1">
    <source>
        <dbReference type="SAM" id="Phobius"/>
    </source>
</evidence>
<gene>
    <name evidence="2" type="ORF">K450DRAFT_284651</name>
</gene>
<accession>A0AAD5E3W1</accession>
<sequence length="130" mass="14532">MRVAQQLAANTVADNVPPNPEQQAMVDVMKIYSALCSTPDSFTLARELGITDCEEFMAMKNALHTWEYFFASEAGKSYAKLCEEYHSWRYRLATDFSLSLTQNAFALLVTIAATIISFTGIIQVVQCFAK</sequence>
<name>A0AAD5E3W1_UMBRA</name>
<evidence type="ECO:0000313" key="2">
    <source>
        <dbReference type="EMBL" id="KAI8575065.1"/>
    </source>
</evidence>
<evidence type="ECO:0000313" key="3">
    <source>
        <dbReference type="Proteomes" id="UP001206595"/>
    </source>
</evidence>
<reference evidence="2" key="2">
    <citation type="journal article" date="2022" name="Proc. Natl. Acad. Sci. U.S.A.">
        <title>Diploid-dominant life cycles characterize the early evolution of Fungi.</title>
        <authorList>
            <person name="Amses K.R."/>
            <person name="Simmons D.R."/>
            <person name="Longcore J.E."/>
            <person name="Mondo S.J."/>
            <person name="Seto K."/>
            <person name="Jeronimo G.H."/>
            <person name="Bonds A.E."/>
            <person name="Quandt C.A."/>
            <person name="Davis W.J."/>
            <person name="Chang Y."/>
            <person name="Federici B.A."/>
            <person name="Kuo A."/>
            <person name="LaButti K."/>
            <person name="Pangilinan J."/>
            <person name="Andreopoulos W."/>
            <person name="Tritt A."/>
            <person name="Riley R."/>
            <person name="Hundley H."/>
            <person name="Johnson J."/>
            <person name="Lipzen A."/>
            <person name="Barry K."/>
            <person name="Lang B.F."/>
            <person name="Cuomo C.A."/>
            <person name="Buchler N.E."/>
            <person name="Grigoriev I.V."/>
            <person name="Spatafora J.W."/>
            <person name="Stajich J.E."/>
            <person name="James T.Y."/>
        </authorList>
    </citation>
    <scope>NUCLEOTIDE SEQUENCE</scope>
    <source>
        <strain evidence="2">AG</strain>
    </source>
</reference>